<gene>
    <name evidence="1" type="ORF">S03H2_73094</name>
</gene>
<name>X1L3I8_9ZZZZ</name>
<protein>
    <submittedName>
        <fullName evidence="1">Uncharacterized protein</fullName>
    </submittedName>
</protein>
<evidence type="ECO:0000313" key="1">
    <source>
        <dbReference type="EMBL" id="GAH96979.1"/>
    </source>
</evidence>
<dbReference type="AlphaFoldDB" id="X1L3I8"/>
<reference evidence="1" key="1">
    <citation type="journal article" date="2014" name="Front. Microbiol.">
        <title>High frequency of phylogenetically diverse reductive dehalogenase-homologous genes in deep subseafloor sedimentary metagenomes.</title>
        <authorList>
            <person name="Kawai M."/>
            <person name="Futagami T."/>
            <person name="Toyoda A."/>
            <person name="Takaki Y."/>
            <person name="Nishi S."/>
            <person name="Hori S."/>
            <person name="Arai W."/>
            <person name="Tsubouchi T."/>
            <person name="Morono Y."/>
            <person name="Uchiyama I."/>
            <person name="Ito T."/>
            <person name="Fujiyama A."/>
            <person name="Inagaki F."/>
            <person name="Takami H."/>
        </authorList>
    </citation>
    <scope>NUCLEOTIDE SEQUENCE</scope>
    <source>
        <strain evidence="1">Expedition CK06-06</strain>
    </source>
</reference>
<accession>X1L3I8</accession>
<feature type="non-terminal residue" evidence="1">
    <location>
        <position position="1"/>
    </location>
</feature>
<proteinExistence type="predicted"/>
<dbReference type="EMBL" id="BARU01049878">
    <property type="protein sequence ID" value="GAH96979.1"/>
    <property type="molecule type" value="Genomic_DNA"/>
</dbReference>
<sequence>QRIETKLDKIDAQERRARIRRFFAGVSAAAACL</sequence>
<comment type="caution">
    <text evidence="1">The sequence shown here is derived from an EMBL/GenBank/DDBJ whole genome shotgun (WGS) entry which is preliminary data.</text>
</comment>
<organism evidence="1">
    <name type="scientific">marine sediment metagenome</name>
    <dbReference type="NCBI Taxonomy" id="412755"/>
    <lineage>
        <taxon>unclassified sequences</taxon>
        <taxon>metagenomes</taxon>
        <taxon>ecological metagenomes</taxon>
    </lineage>
</organism>
<feature type="non-terminal residue" evidence="1">
    <location>
        <position position="33"/>
    </location>
</feature>